<sequence>MKKSAFVFFTLTGLFKVVLCAQFGLNVHVPTKMTWSKARDYCREHHTDLSSINSQEEYEELFTSAGTQLQLSAWIGLYRDAKGTWKWSGGGAASYLNFTLDGASKDDNCVALAKKIDDKPAMNCEMNSLRFYCFQSSLVLVKENKTWEEAMEHCRRQDSNLVSLTSGSALTKTLQTIRRAQTDHVWTGLRYLAGSWLWVAGDKVTYQAWSQGETPQCPNMVRHCGALSVEEEHWVGHDCTSKLNFVCH</sequence>
<dbReference type="AlphaFoldDB" id="A0A2U9BF93"/>
<organism evidence="3 4">
    <name type="scientific">Scophthalmus maximus</name>
    <name type="common">Turbot</name>
    <name type="synonym">Psetta maxima</name>
    <dbReference type="NCBI Taxonomy" id="52904"/>
    <lineage>
        <taxon>Eukaryota</taxon>
        <taxon>Metazoa</taxon>
        <taxon>Chordata</taxon>
        <taxon>Craniata</taxon>
        <taxon>Vertebrata</taxon>
        <taxon>Euteleostomi</taxon>
        <taxon>Actinopterygii</taxon>
        <taxon>Neopterygii</taxon>
        <taxon>Teleostei</taxon>
        <taxon>Neoteleostei</taxon>
        <taxon>Acanthomorphata</taxon>
        <taxon>Carangaria</taxon>
        <taxon>Pleuronectiformes</taxon>
        <taxon>Pleuronectoidei</taxon>
        <taxon>Scophthalmidae</taxon>
        <taxon>Scophthalmus</taxon>
    </lineage>
</organism>
<dbReference type="PANTHER" id="PTHR45784:SF8">
    <property type="entry name" value="C-TYPE MANNOSE RECEPTOR 2-RELATED"/>
    <property type="match status" value="1"/>
</dbReference>
<dbReference type="PROSITE" id="PS50041">
    <property type="entry name" value="C_TYPE_LECTIN_2"/>
    <property type="match status" value="2"/>
</dbReference>
<proteinExistence type="predicted"/>
<dbReference type="Proteomes" id="UP000246464">
    <property type="component" value="Chromosome 6"/>
</dbReference>
<feature type="chain" id="PRO_5016155385" evidence="1">
    <location>
        <begin position="21"/>
        <end position="248"/>
    </location>
</feature>
<keyword evidence="4" id="KW-1185">Reference proteome</keyword>
<keyword evidence="1" id="KW-0732">Signal</keyword>
<evidence type="ECO:0000259" key="2">
    <source>
        <dbReference type="PROSITE" id="PS50041"/>
    </source>
</evidence>
<dbReference type="CDD" id="cd00037">
    <property type="entry name" value="CLECT"/>
    <property type="match status" value="1"/>
</dbReference>
<dbReference type="Pfam" id="PF00059">
    <property type="entry name" value="Lectin_C"/>
    <property type="match status" value="2"/>
</dbReference>
<dbReference type="InterPro" id="IPR001304">
    <property type="entry name" value="C-type_lectin-like"/>
</dbReference>
<keyword evidence="3" id="KW-0675">Receptor</keyword>
<accession>A0A2U9BF93</accession>
<feature type="signal peptide" evidence="1">
    <location>
        <begin position="1"/>
        <end position="20"/>
    </location>
</feature>
<dbReference type="InterPro" id="IPR016187">
    <property type="entry name" value="CTDL_fold"/>
</dbReference>
<dbReference type="EMBL" id="CP026248">
    <property type="protein sequence ID" value="AWP02406.1"/>
    <property type="molecule type" value="Genomic_DNA"/>
</dbReference>
<reference evidence="3 4" key="1">
    <citation type="submission" date="2017-12" db="EMBL/GenBank/DDBJ databases">
        <title>Integrating genomic resources of turbot (Scophthalmus maximus) in depth evaluation of genetic and physical mapping variation across individuals.</title>
        <authorList>
            <person name="Martinez P."/>
        </authorList>
    </citation>
    <scope>NUCLEOTIDE SEQUENCE [LARGE SCALE GENOMIC DNA]</scope>
</reference>
<evidence type="ECO:0000313" key="3">
    <source>
        <dbReference type="EMBL" id="AWP02406.1"/>
    </source>
</evidence>
<protein>
    <submittedName>
        <fullName evidence="3">Putative secretory phospholipase A2 receptor-like</fullName>
    </submittedName>
</protein>
<name>A0A2U9BF93_SCOMX</name>
<dbReference type="Gene3D" id="3.10.100.10">
    <property type="entry name" value="Mannose-Binding Protein A, subunit A"/>
    <property type="match status" value="2"/>
</dbReference>
<dbReference type="SMART" id="SM00034">
    <property type="entry name" value="CLECT"/>
    <property type="match status" value="2"/>
</dbReference>
<dbReference type="InterPro" id="IPR016186">
    <property type="entry name" value="C-type_lectin-like/link_sf"/>
</dbReference>
<evidence type="ECO:0000256" key="1">
    <source>
        <dbReference type="SAM" id="SignalP"/>
    </source>
</evidence>
<dbReference type="SUPFAM" id="SSF56436">
    <property type="entry name" value="C-type lectin-like"/>
    <property type="match status" value="2"/>
</dbReference>
<dbReference type="OrthoDB" id="441660at2759"/>
<gene>
    <name evidence="3" type="ORF">SMAX5B_005585</name>
</gene>
<evidence type="ECO:0000313" key="4">
    <source>
        <dbReference type="Proteomes" id="UP000246464"/>
    </source>
</evidence>
<feature type="domain" description="C-type lectin" evidence="2">
    <location>
        <begin position="129"/>
        <end position="248"/>
    </location>
</feature>
<feature type="domain" description="C-type lectin" evidence="2">
    <location>
        <begin position="20"/>
        <end position="125"/>
    </location>
</feature>
<dbReference type="PANTHER" id="PTHR45784">
    <property type="entry name" value="C-TYPE LECTIN DOMAIN FAMILY 20 MEMBER A-RELATED"/>
    <property type="match status" value="1"/>
</dbReference>